<keyword evidence="6" id="KW-0732">Signal</keyword>
<gene>
    <name evidence="8" type="ORF">P5673_013371</name>
</gene>
<accession>A0AAD9QLV5</accession>
<feature type="transmembrane region" description="Helical" evidence="5">
    <location>
        <begin position="151"/>
        <end position="175"/>
    </location>
</feature>
<sequence length="310" mass="34948">MECNILLTLTVLGLLKRATADCAKNNTYNDDIKLDAQEGQLSNPDYPEYFTDNIQCTWLIRVARRHSIELEFEFFDVRPQVSCSERPQTSCIEIHDGLDPDSRSLGVFCGRKKPEKTASSDNEMLVRFKTSGYRSTKFKANYRAIKDSPSALLVVAGVSTIVGLMVILLLLTLYLKRKRRNSDEENTSLAGTQNQDNRPNCASAARATSGKFEQNTELQFSPDTRNESVRHEDNNTLLPGFRSEEKQPNCASGTLPENPLHQVSSVIEQTEMHEQSMFEKHQVNYCPMSERKRSQSLGAFAKSNLTPVVE</sequence>
<comment type="caution">
    <text evidence="3">Lacks conserved residue(s) required for the propagation of feature annotation.</text>
</comment>
<evidence type="ECO:0000256" key="1">
    <source>
        <dbReference type="ARBA" id="ARBA00022737"/>
    </source>
</evidence>
<dbReference type="Proteomes" id="UP001249851">
    <property type="component" value="Unassembled WGS sequence"/>
</dbReference>
<evidence type="ECO:0000313" key="9">
    <source>
        <dbReference type="Proteomes" id="UP001249851"/>
    </source>
</evidence>
<comment type="caution">
    <text evidence="8">The sequence shown here is derived from an EMBL/GenBank/DDBJ whole genome shotgun (WGS) entry which is preliminary data.</text>
</comment>
<feature type="compositionally biased region" description="Polar residues" evidence="4">
    <location>
        <begin position="187"/>
        <end position="200"/>
    </location>
</feature>
<dbReference type="InterPro" id="IPR000859">
    <property type="entry name" value="CUB_dom"/>
</dbReference>
<dbReference type="AlphaFoldDB" id="A0AAD9QLV5"/>
<keyword evidence="1" id="KW-0677">Repeat</keyword>
<dbReference type="InterPro" id="IPR035914">
    <property type="entry name" value="Sperma_CUB_dom_sf"/>
</dbReference>
<evidence type="ECO:0000256" key="3">
    <source>
        <dbReference type="PROSITE-ProRule" id="PRU00059"/>
    </source>
</evidence>
<evidence type="ECO:0000256" key="4">
    <source>
        <dbReference type="SAM" id="MobiDB-lite"/>
    </source>
</evidence>
<dbReference type="CDD" id="cd00041">
    <property type="entry name" value="CUB"/>
    <property type="match status" value="1"/>
</dbReference>
<keyword evidence="5" id="KW-0472">Membrane</keyword>
<evidence type="ECO:0000259" key="7">
    <source>
        <dbReference type="PROSITE" id="PS01180"/>
    </source>
</evidence>
<feature type="signal peptide" evidence="6">
    <location>
        <begin position="1"/>
        <end position="20"/>
    </location>
</feature>
<dbReference type="PANTHER" id="PTHR24251">
    <property type="entry name" value="OVOCHYMASE-RELATED"/>
    <property type="match status" value="1"/>
</dbReference>
<dbReference type="SMART" id="SM00042">
    <property type="entry name" value="CUB"/>
    <property type="match status" value="1"/>
</dbReference>
<protein>
    <submittedName>
        <fullName evidence="8">Cubilin</fullName>
    </submittedName>
</protein>
<dbReference type="Pfam" id="PF00431">
    <property type="entry name" value="CUB"/>
    <property type="match status" value="1"/>
</dbReference>
<name>A0AAD9QLV5_ACRCE</name>
<organism evidence="8 9">
    <name type="scientific">Acropora cervicornis</name>
    <name type="common">Staghorn coral</name>
    <dbReference type="NCBI Taxonomy" id="6130"/>
    <lineage>
        <taxon>Eukaryota</taxon>
        <taxon>Metazoa</taxon>
        <taxon>Cnidaria</taxon>
        <taxon>Anthozoa</taxon>
        <taxon>Hexacorallia</taxon>
        <taxon>Scleractinia</taxon>
        <taxon>Astrocoeniina</taxon>
        <taxon>Acroporidae</taxon>
        <taxon>Acropora</taxon>
    </lineage>
</organism>
<evidence type="ECO:0000256" key="6">
    <source>
        <dbReference type="SAM" id="SignalP"/>
    </source>
</evidence>
<feature type="compositionally biased region" description="Polar residues" evidence="4">
    <location>
        <begin position="211"/>
        <end position="223"/>
    </location>
</feature>
<proteinExistence type="predicted"/>
<reference evidence="8" key="1">
    <citation type="journal article" date="2023" name="G3 (Bethesda)">
        <title>Whole genome assembly and annotation of the endangered Caribbean coral Acropora cervicornis.</title>
        <authorList>
            <person name="Selwyn J.D."/>
            <person name="Vollmer S.V."/>
        </authorList>
    </citation>
    <scope>NUCLEOTIDE SEQUENCE</scope>
    <source>
        <strain evidence="8">K2</strain>
    </source>
</reference>
<dbReference type="SUPFAM" id="SSF49854">
    <property type="entry name" value="Spermadhesin, CUB domain"/>
    <property type="match status" value="1"/>
</dbReference>
<dbReference type="Gene3D" id="2.60.120.290">
    <property type="entry name" value="Spermadhesin, CUB domain"/>
    <property type="match status" value="1"/>
</dbReference>
<dbReference type="EMBL" id="JARQWQ010000025">
    <property type="protein sequence ID" value="KAK2563633.1"/>
    <property type="molecule type" value="Genomic_DNA"/>
</dbReference>
<evidence type="ECO:0000256" key="5">
    <source>
        <dbReference type="SAM" id="Phobius"/>
    </source>
</evidence>
<keyword evidence="5" id="KW-1133">Transmembrane helix</keyword>
<feature type="chain" id="PRO_5042108293" evidence="6">
    <location>
        <begin position="21"/>
        <end position="310"/>
    </location>
</feature>
<evidence type="ECO:0000313" key="8">
    <source>
        <dbReference type="EMBL" id="KAK2563633.1"/>
    </source>
</evidence>
<keyword evidence="2" id="KW-1015">Disulfide bond</keyword>
<dbReference type="FunFam" id="2.60.120.290:FF:000005">
    <property type="entry name" value="Procollagen C-endopeptidase enhancer 1"/>
    <property type="match status" value="1"/>
</dbReference>
<feature type="compositionally biased region" description="Basic and acidic residues" evidence="4">
    <location>
        <begin position="224"/>
        <end position="234"/>
    </location>
</feature>
<reference evidence="8" key="2">
    <citation type="journal article" date="2023" name="Science">
        <title>Genomic signatures of disease resistance in endangered staghorn corals.</title>
        <authorList>
            <person name="Vollmer S.V."/>
            <person name="Selwyn J.D."/>
            <person name="Despard B.A."/>
            <person name="Roesel C.L."/>
        </authorList>
    </citation>
    <scope>NUCLEOTIDE SEQUENCE</scope>
    <source>
        <strain evidence="8">K2</strain>
    </source>
</reference>
<keyword evidence="9" id="KW-1185">Reference proteome</keyword>
<evidence type="ECO:0000256" key="2">
    <source>
        <dbReference type="ARBA" id="ARBA00023157"/>
    </source>
</evidence>
<feature type="region of interest" description="Disordered" evidence="4">
    <location>
        <begin position="183"/>
        <end position="258"/>
    </location>
</feature>
<feature type="domain" description="CUB" evidence="7">
    <location>
        <begin position="22"/>
        <end position="145"/>
    </location>
</feature>
<keyword evidence="5" id="KW-0812">Transmembrane</keyword>
<dbReference type="PROSITE" id="PS01180">
    <property type="entry name" value="CUB"/>
    <property type="match status" value="1"/>
</dbReference>